<keyword evidence="4" id="KW-1185">Reference proteome</keyword>
<proteinExistence type="predicted"/>
<dbReference type="EMBL" id="FRBG01000003">
    <property type="protein sequence ID" value="SHK64980.1"/>
    <property type="molecule type" value="Genomic_DNA"/>
</dbReference>
<organism evidence="1 3">
    <name type="scientific">Alkalithermobacter thermoalcaliphilus JW-YL-7 = DSM 7308</name>
    <dbReference type="NCBI Taxonomy" id="1121328"/>
    <lineage>
        <taxon>Bacteria</taxon>
        <taxon>Bacillati</taxon>
        <taxon>Bacillota</taxon>
        <taxon>Clostridia</taxon>
        <taxon>Peptostreptococcales</taxon>
        <taxon>Tepidibacteraceae</taxon>
        <taxon>Alkalithermobacter</taxon>
    </lineage>
</organism>
<sequence length="134" mass="15533">MEGIIFIIVMAVINAFLGKDKKENKKSLFEQLNINDIFENVKNNIDAVNQEIQPEKIETLNIEKIYKNTKEDVKPDKVICYKQEKVDKNDSNKKVLKDTQQDTKQDDFDLFSDLDSLKKGIILSEILSKPKSLR</sequence>
<evidence type="ECO:0000313" key="3">
    <source>
        <dbReference type="Proteomes" id="UP000092605"/>
    </source>
</evidence>
<dbReference type="EMBL" id="LSFY01000001">
    <property type="protein sequence ID" value="KXZ39678.1"/>
    <property type="molecule type" value="Genomic_DNA"/>
</dbReference>
<name>A0A150FQ35_CLOPD</name>
<reference evidence="2 4" key="2">
    <citation type="submission" date="2016-11" db="EMBL/GenBank/DDBJ databases">
        <authorList>
            <person name="Varghese N."/>
            <person name="Submissions S."/>
        </authorList>
    </citation>
    <scope>NUCLEOTIDE SEQUENCE [LARGE SCALE GENOMIC DNA]</scope>
    <source>
        <strain evidence="2 4">DSM 7308</strain>
    </source>
</reference>
<accession>A0A150FQ35</accession>
<dbReference type="RefSeq" id="WP_066069252.1">
    <property type="nucleotide sequence ID" value="NZ_FRBG01000003.1"/>
</dbReference>
<dbReference type="Proteomes" id="UP000323392">
    <property type="component" value="Unassembled WGS sequence"/>
</dbReference>
<evidence type="ECO:0000313" key="1">
    <source>
        <dbReference type="EMBL" id="KXZ39678.1"/>
    </source>
</evidence>
<reference evidence="1 3" key="1">
    <citation type="submission" date="2016-02" db="EMBL/GenBank/DDBJ databases">
        <title>Draft genome sequence for Clostridium paradoxum JW-YL-7.</title>
        <authorList>
            <person name="Utturkar S.M."/>
            <person name="Lancaster A."/>
            <person name="Poole F.L."/>
            <person name="Adams M.W."/>
            <person name="Brown S.D."/>
        </authorList>
    </citation>
    <scope>NUCLEOTIDE SEQUENCE [LARGE SCALE GENOMIC DNA]</scope>
    <source>
        <strain evidence="1 3">JW-YL-7</strain>
    </source>
</reference>
<dbReference type="AlphaFoldDB" id="A0A150FQ35"/>
<dbReference type="PATRIC" id="fig|1121328.3.peg.759"/>
<dbReference type="STRING" id="1121328.JWYL7_0753"/>
<gene>
    <name evidence="1" type="ORF">JWYL7_0753</name>
    <name evidence="2" type="ORF">SAMN05661008_00645</name>
</gene>
<evidence type="ECO:0000313" key="4">
    <source>
        <dbReference type="Proteomes" id="UP000323392"/>
    </source>
</evidence>
<dbReference type="Proteomes" id="UP000092605">
    <property type="component" value="Unassembled WGS sequence"/>
</dbReference>
<comment type="caution">
    <text evidence="1">The sequence shown here is derived from an EMBL/GenBank/DDBJ whole genome shotgun (WGS) entry which is preliminary data.</text>
</comment>
<evidence type="ECO:0000313" key="2">
    <source>
        <dbReference type="EMBL" id="SHK64980.1"/>
    </source>
</evidence>
<protein>
    <submittedName>
        <fullName evidence="1">Uncharacterized protein</fullName>
    </submittedName>
</protein>